<organism evidence="2">
    <name type="scientific">Zea mays</name>
    <name type="common">Maize</name>
    <dbReference type="NCBI Taxonomy" id="4577"/>
    <lineage>
        <taxon>Eukaryota</taxon>
        <taxon>Viridiplantae</taxon>
        <taxon>Streptophyta</taxon>
        <taxon>Embryophyta</taxon>
        <taxon>Tracheophyta</taxon>
        <taxon>Spermatophyta</taxon>
        <taxon>Magnoliopsida</taxon>
        <taxon>Liliopsida</taxon>
        <taxon>Poales</taxon>
        <taxon>Poaceae</taxon>
        <taxon>PACMAD clade</taxon>
        <taxon>Panicoideae</taxon>
        <taxon>Andropogonodae</taxon>
        <taxon>Andropogoneae</taxon>
        <taxon>Tripsacinae</taxon>
        <taxon>Zea</taxon>
    </lineage>
</organism>
<dbReference type="GO" id="GO:0000339">
    <property type="term" value="F:RNA cap binding"/>
    <property type="evidence" value="ECO:0007669"/>
    <property type="project" value="InterPro"/>
</dbReference>
<gene>
    <name evidence="2" type="ORF">ZEAMMB73_Zm00001d008289</name>
</gene>
<dbReference type="AlphaFoldDB" id="A0A1D6FBG4"/>
<dbReference type="GO" id="GO:0048255">
    <property type="term" value="P:mRNA stabilization"/>
    <property type="evidence" value="ECO:0007669"/>
    <property type="project" value="InterPro"/>
</dbReference>
<reference evidence="2" key="1">
    <citation type="submission" date="2015-12" db="EMBL/GenBank/DDBJ databases">
        <title>Update maize B73 reference genome by single molecule sequencing technologies.</title>
        <authorList>
            <consortium name="Maize Genome Sequencing Project"/>
            <person name="Ware D."/>
        </authorList>
    </citation>
    <scope>NUCLEOTIDE SEQUENCE</scope>
    <source>
        <tissue evidence="2">Seedling</tissue>
    </source>
</reference>
<dbReference type="EMBL" id="CM000784">
    <property type="protein sequence ID" value="AQK89394.1"/>
    <property type="molecule type" value="Genomic_DNA"/>
</dbReference>
<protein>
    <submittedName>
        <fullName evidence="2">La-related protein 1A</fullName>
    </submittedName>
</protein>
<feature type="region of interest" description="Disordered" evidence="1">
    <location>
        <begin position="166"/>
        <end position="196"/>
    </location>
</feature>
<accession>A0A1D6FBG4</accession>
<name>A0A1D6FBG4_MAIZE</name>
<dbReference type="Pfam" id="PF21071">
    <property type="entry name" value="LARP1_HEAT"/>
    <property type="match status" value="1"/>
</dbReference>
<evidence type="ECO:0000256" key="1">
    <source>
        <dbReference type="SAM" id="MobiDB-lite"/>
    </source>
</evidence>
<dbReference type="ExpressionAtlas" id="A0A1D6FBG4">
    <property type="expression patterns" value="baseline and differential"/>
</dbReference>
<feature type="compositionally biased region" description="Low complexity" evidence="1">
    <location>
        <begin position="178"/>
        <end position="188"/>
    </location>
</feature>
<dbReference type="InterPro" id="IPR006607">
    <property type="entry name" value="DM15"/>
</dbReference>
<evidence type="ECO:0000313" key="2">
    <source>
        <dbReference type="EMBL" id="AQK89394.1"/>
    </source>
</evidence>
<sequence length="196" mass="23023">MLILNQPVVQREAIFALGLKLLKKQDSPFHVGAKIKATEKRTAHQMNSLYRFWSYYLRDNFNEDIYKDFKKLALEDAAASYRYGLECLFRFYSYGLEKKFQPNVYEDFEKLTFEFYRNGDLYGLEKYWAFHHYRNPDIGPVDKLPELERLLREEFQTLEDFKAKEKARATTEKGTGISSSSVVVAASHSKAETKQV</sequence>
<dbReference type="SMART" id="SM00684">
    <property type="entry name" value="DM15"/>
    <property type="match status" value="3"/>
</dbReference>
<proteinExistence type="predicted"/>